<dbReference type="InterPro" id="IPR003593">
    <property type="entry name" value="AAA+_ATPase"/>
</dbReference>
<dbReference type="EMBL" id="VIWW01000001">
    <property type="protein sequence ID" value="TWG06928.1"/>
    <property type="molecule type" value="Genomic_DNA"/>
</dbReference>
<evidence type="ECO:0000313" key="6">
    <source>
        <dbReference type="EMBL" id="TWG06928.1"/>
    </source>
</evidence>
<evidence type="ECO:0000256" key="1">
    <source>
        <dbReference type="ARBA" id="ARBA00008059"/>
    </source>
</evidence>
<reference evidence="6 7" key="1">
    <citation type="submission" date="2019-06" db="EMBL/GenBank/DDBJ databases">
        <title>Sequencing the genomes of 1000 actinobacteria strains.</title>
        <authorList>
            <person name="Klenk H.-P."/>
        </authorList>
    </citation>
    <scope>NUCLEOTIDE SEQUENCE [LARGE SCALE GENOMIC DNA]</scope>
    <source>
        <strain evidence="6 7">DSM 42059</strain>
    </source>
</reference>
<feature type="region of interest" description="Disordered" evidence="4">
    <location>
        <begin position="79"/>
        <end position="103"/>
    </location>
</feature>
<dbReference type="CDD" id="cd00009">
    <property type="entry name" value="AAA"/>
    <property type="match status" value="1"/>
</dbReference>
<protein>
    <submittedName>
        <fullName evidence="6">DNA replication protein DnaC</fullName>
    </submittedName>
</protein>
<dbReference type="NCBIfam" id="NF038214">
    <property type="entry name" value="IS21_help_AAA"/>
    <property type="match status" value="1"/>
</dbReference>
<dbReference type="InterPro" id="IPR027417">
    <property type="entry name" value="P-loop_NTPase"/>
</dbReference>
<feature type="compositionally biased region" description="Pro residues" evidence="4">
    <location>
        <begin position="12"/>
        <end position="25"/>
    </location>
</feature>
<dbReference type="Pfam" id="PF01695">
    <property type="entry name" value="IstB_IS21"/>
    <property type="match status" value="1"/>
</dbReference>
<dbReference type="SUPFAM" id="SSF52540">
    <property type="entry name" value="P-loop containing nucleoside triphosphate hydrolases"/>
    <property type="match status" value="1"/>
</dbReference>
<feature type="domain" description="AAA+ ATPase" evidence="5">
    <location>
        <begin position="124"/>
        <end position="255"/>
    </location>
</feature>
<name>A0A561V5M8_9ACTN</name>
<dbReference type="InterPro" id="IPR002611">
    <property type="entry name" value="IstB_ATP-bd"/>
</dbReference>
<comment type="similarity">
    <text evidence="1">Belongs to the IS21/IS1162 putative ATP-binding protein family.</text>
</comment>
<dbReference type="RefSeq" id="WP_280118763.1">
    <property type="nucleotide sequence ID" value="NZ_VIWW01000001.1"/>
</dbReference>
<dbReference type="PANTHER" id="PTHR30050:SF4">
    <property type="entry name" value="ATP-BINDING PROTEIN RV3427C IN INSERTION SEQUENCE-RELATED"/>
    <property type="match status" value="1"/>
</dbReference>
<evidence type="ECO:0000256" key="4">
    <source>
        <dbReference type="SAM" id="MobiDB-lite"/>
    </source>
</evidence>
<dbReference type="GO" id="GO:0006260">
    <property type="term" value="P:DNA replication"/>
    <property type="evidence" value="ECO:0007669"/>
    <property type="project" value="TreeGrafter"/>
</dbReference>
<feature type="region of interest" description="Disordered" evidence="4">
    <location>
        <begin position="272"/>
        <end position="296"/>
    </location>
</feature>
<dbReference type="InterPro" id="IPR047661">
    <property type="entry name" value="IstB"/>
</dbReference>
<dbReference type="PIRSF" id="PIRSF003073">
    <property type="entry name" value="DNAC_TnpB_IstB"/>
    <property type="match status" value="1"/>
</dbReference>
<keyword evidence="3" id="KW-0067">ATP-binding</keyword>
<dbReference type="Gene3D" id="3.40.50.300">
    <property type="entry name" value="P-loop containing nucleotide triphosphate hydrolases"/>
    <property type="match status" value="1"/>
</dbReference>
<dbReference type="InterPro" id="IPR028350">
    <property type="entry name" value="DNAC/IstB-like"/>
</dbReference>
<evidence type="ECO:0000256" key="3">
    <source>
        <dbReference type="ARBA" id="ARBA00022840"/>
    </source>
</evidence>
<feature type="compositionally biased region" description="Polar residues" evidence="4">
    <location>
        <begin position="278"/>
        <end position="290"/>
    </location>
</feature>
<feature type="region of interest" description="Disordered" evidence="4">
    <location>
        <begin position="1"/>
        <end position="25"/>
    </location>
</feature>
<evidence type="ECO:0000256" key="2">
    <source>
        <dbReference type="ARBA" id="ARBA00022741"/>
    </source>
</evidence>
<accession>A0A561V5M8</accession>
<dbReference type="GO" id="GO:0005524">
    <property type="term" value="F:ATP binding"/>
    <property type="evidence" value="ECO:0007669"/>
    <property type="project" value="UniProtKB-KW"/>
</dbReference>
<dbReference type="PANTHER" id="PTHR30050">
    <property type="entry name" value="CHROMOSOMAL REPLICATION INITIATOR PROTEIN DNAA"/>
    <property type="match status" value="1"/>
</dbReference>
<evidence type="ECO:0000313" key="7">
    <source>
        <dbReference type="Proteomes" id="UP000318186"/>
    </source>
</evidence>
<gene>
    <name evidence="6" type="ORF">FHX80_115427</name>
</gene>
<comment type="caution">
    <text evidence="6">The sequence shown here is derived from an EMBL/GenBank/DDBJ whole genome shotgun (WGS) entry which is preliminary data.</text>
</comment>
<dbReference type="Proteomes" id="UP000318186">
    <property type="component" value="Unassembled WGS sequence"/>
</dbReference>
<proteinExistence type="inferred from homology"/>
<keyword evidence="2" id="KW-0547">Nucleotide-binding</keyword>
<evidence type="ECO:0000259" key="5">
    <source>
        <dbReference type="SMART" id="SM00382"/>
    </source>
</evidence>
<dbReference type="AlphaFoldDB" id="A0A561V5M8"/>
<dbReference type="SMART" id="SM00382">
    <property type="entry name" value="AAA"/>
    <property type="match status" value="1"/>
</dbReference>
<sequence length="296" mass="31950">MMNTTAVADPPEVVPAPSPVPPSPAPPPIPIELEAVLKRMRFPYLRRAAPEVLATARSQRWDPAEVIRILLEEEIKGRDEATRRNHRQQAQLPSGKTFDSWREADSSIPAPTQQALMTLEWIGRAENLAVAGPSGTGKSHLAEALANKAIDEGLKVSWFTLESLTAHLGRATVDNTVSKAVAKITRCDLIIIDDIGMLPSGQAAAEAFYRVIDAAYERRSVIVTSNLHPSGFDSIMPKTLATAAVDRLLHHAHIVLTEGSSLRLTQATTGQGVVPLNQPGQSASLMGSSADQRDRT</sequence>
<organism evidence="6 7">
    <name type="scientific">Streptomyces brevispora</name>
    <dbReference type="NCBI Taxonomy" id="887462"/>
    <lineage>
        <taxon>Bacteria</taxon>
        <taxon>Bacillati</taxon>
        <taxon>Actinomycetota</taxon>
        <taxon>Actinomycetes</taxon>
        <taxon>Kitasatosporales</taxon>
        <taxon>Streptomycetaceae</taxon>
        <taxon>Streptomyces</taxon>
    </lineage>
</organism>